<name>L2GLP6_VITCO</name>
<evidence type="ECO:0000313" key="2">
    <source>
        <dbReference type="Proteomes" id="UP000011082"/>
    </source>
</evidence>
<protein>
    <submittedName>
        <fullName evidence="1">Uncharacterized protein</fullName>
    </submittedName>
</protein>
<evidence type="ECO:0000313" key="1">
    <source>
        <dbReference type="EMBL" id="ELA41202.1"/>
    </source>
</evidence>
<dbReference type="RefSeq" id="XP_007605246.1">
    <property type="nucleotide sequence ID" value="XM_007605184.1"/>
</dbReference>
<keyword evidence="2" id="KW-1185">Reference proteome</keyword>
<reference evidence="2" key="1">
    <citation type="submission" date="2011-05" db="EMBL/GenBank/DDBJ databases">
        <title>The genome sequence of Vittaforma corneae strain ATCC 50505.</title>
        <authorList>
            <consortium name="The Broad Institute Genome Sequencing Platform"/>
            <person name="Cuomo C."/>
            <person name="Didier E."/>
            <person name="Bowers L."/>
            <person name="Young S.K."/>
            <person name="Zeng Q."/>
            <person name="Gargeya S."/>
            <person name="Fitzgerald M."/>
            <person name="Haas B."/>
            <person name="Abouelleil A."/>
            <person name="Alvarado L."/>
            <person name="Arachchi H.M."/>
            <person name="Berlin A."/>
            <person name="Chapman S.B."/>
            <person name="Gearin G."/>
            <person name="Goldberg J."/>
            <person name="Griggs A."/>
            <person name="Gujja S."/>
            <person name="Hansen M."/>
            <person name="Heiman D."/>
            <person name="Howarth C."/>
            <person name="Larimer J."/>
            <person name="Lui A."/>
            <person name="MacDonald P.J.P."/>
            <person name="McCowen C."/>
            <person name="Montmayeur A."/>
            <person name="Murphy C."/>
            <person name="Neiman D."/>
            <person name="Pearson M."/>
            <person name="Priest M."/>
            <person name="Roberts A."/>
            <person name="Saif S."/>
            <person name="Shea T."/>
            <person name="Sisk P."/>
            <person name="Stolte C."/>
            <person name="Sykes S."/>
            <person name="Wortman J."/>
            <person name="Nusbaum C."/>
            <person name="Birren B."/>
        </authorList>
    </citation>
    <scope>NUCLEOTIDE SEQUENCE [LARGE SCALE GENOMIC DNA]</scope>
    <source>
        <strain evidence="2">ATCC 50505</strain>
    </source>
</reference>
<dbReference type="EMBL" id="JH370148">
    <property type="protein sequence ID" value="ELA41202.1"/>
    <property type="molecule type" value="Genomic_DNA"/>
</dbReference>
<dbReference type="InParanoid" id="L2GLP6"/>
<dbReference type="VEuPathDB" id="MicrosporidiaDB:VICG_01801"/>
<dbReference type="AlphaFoldDB" id="L2GLP6"/>
<dbReference type="InterPro" id="IPR016024">
    <property type="entry name" value="ARM-type_fold"/>
</dbReference>
<dbReference type="SUPFAM" id="SSF48371">
    <property type="entry name" value="ARM repeat"/>
    <property type="match status" value="1"/>
</dbReference>
<sequence length="332" mass="38992">MSHLKSASDYEQQEEERLLNILKTSDSHLQLTAFKRLVKIYKRRPESEHIYSFLENHNFNDHETVNFLLECLFEFFGYGESSNDGTKERCSTIMRIEKIYQNEKIMQSLVSLAKCAHAQTNALVVLVQILQIKPCREQWVDDIVGVFYSTRRRSIENLTGKIILLLIRSDHRFSYLSFSLIQHKLSSHVFDEDFTSAENVDGLIFREIKRSWEEDQEFGVVQYMDLLKNNDLCFLVRFANQKFIKEHTSEIDERIDDISESYLNAIQSCEGNKMVILEHMSLLLDHSELFVMQLTKSRFLDVLYGLTDSENKDLAYLSTKIISKILITYHEK</sequence>
<accession>L2GLP6</accession>
<dbReference type="GeneID" id="19882511"/>
<dbReference type="Proteomes" id="UP000011082">
    <property type="component" value="Unassembled WGS sequence"/>
</dbReference>
<dbReference type="HOGENOM" id="CLU_837299_0_0_1"/>
<proteinExistence type="predicted"/>
<organism evidence="1 2">
    <name type="scientific">Vittaforma corneae (strain ATCC 50505)</name>
    <name type="common">Microsporidian parasite</name>
    <name type="synonym">Nosema corneum</name>
    <dbReference type="NCBI Taxonomy" id="993615"/>
    <lineage>
        <taxon>Eukaryota</taxon>
        <taxon>Fungi</taxon>
        <taxon>Fungi incertae sedis</taxon>
        <taxon>Microsporidia</taxon>
        <taxon>Nosematidae</taxon>
        <taxon>Vittaforma</taxon>
    </lineage>
</organism>
<gene>
    <name evidence="1" type="ORF">VICG_01801</name>
</gene>